<protein>
    <submittedName>
        <fullName evidence="1">Uncharacterized protein</fullName>
    </submittedName>
</protein>
<comment type="caution">
    <text evidence="1">The sequence shown here is derived from an EMBL/GenBank/DDBJ whole genome shotgun (WGS) entry which is preliminary data.</text>
</comment>
<reference evidence="1 2" key="1">
    <citation type="submission" date="2022-11" db="EMBL/GenBank/DDBJ databases">
        <title>The characterization of three novel Bacteroidetes species and genomic analysis of their roles in tidal elemental geochemical cycles.</title>
        <authorList>
            <person name="Ma K.-J."/>
        </authorList>
    </citation>
    <scope>NUCLEOTIDE SEQUENCE [LARGE SCALE GENOMIC DNA]</scope>
    <source>
        <strain evidence="1 2">M82</strain>
    </source>
</reference>
<proteinExistence type="predicted"/>
<name>A0ABT3RC13_9BACT</name>
<accession>A0ABT3RC13</accession>
<gene>
    <name evidence="1" type="ORF">OO017_03825</name>
</gene>
<evidence type="ECO:0000313" key="2">
    <source>
        <dbReference type="Proteomes" id="UP001207228"/>
    </source>
</evidence>
<keyword evidence="2" id="KW-1185">Reference proteome</keyword>
<sequence length="70" mass="7943">MNNKIPFSATVLNFELAIQTSEKQMKGVQNFLDSPKSVTRSNKQQKLAGPLQDRNGYLFLRRGEAIDFIV</sequence>
<organism evidence="1 2">
    <name type="scientific">Pontibacter anaerobius</name>
    <dbReference type="NCBI Taxonomy" id="2993940"/>
    <lineage>
        <taxon>Bacteria</taxon>
        <taxon>Pseudomonadati</taxon>
        <taxon>Bacteroidota</taxon>
        <taxon>Cytophagia</taxon>
        <taxon>Cytophagales</taxon>
        <taxon>Hymenobacteraceae</taxon>
        <taxon>Pontibacter</taxon>
    </lineage>
</organism>
<evidence type="ECO:0000313" key="1">
    <source>
        <dbReference type="EMBL" id="MCX2739065.1"/>
    </source>
</evidence>
<dbReference type="RefSeq" id="WP_266051482.1">
    <property type="nucleotide sequence ID" value="NZ_JAPFQO010000002.1"/>
</dbReference>
<dbReference type="Proteomes" id="UP001207228">
    <property type="component" value="Unassembled WGS sequence"/>
</dbReference>
<dbReference type="EMBL" id="JAPFQO010000002">
    <property type="protein sequence ID" value="MCX2739065.1"/>
    <property type="molecule type" value="Genomic_DNA"/>
</dbReference>